<dbReference type="Gene3D" id="3.40.50.720">
    <property type="entry name" value="NAD(P)-binding Rossmann-like Domain"/>
    <property type="match status" value="1"/>
</dbReference>
<dbReference type="SUPFAM" id="SSF51735">
    <property type="entry name" value="NAD(P)-binding Rossmann-fold domains"/>
    <property type="match status" value="1"/>
</dbReference>
<protein>
    <submittedName>
        <fullName evidence="4">SDR family NAD(P)-dependent oxidoreductase</fullName>
    </submittedName>
</protein>
<dbReference type="PRINTS" id="PR00081">
    <property type="entry name" value="GDHRDH"/>
</dbReference>
<dbReference type="PRINTS" id="PR00080">
    <property type="entry name" value="SDRFAMILY"/>
</dbReference>
<dbReference type="PANTHER" id="PTHR24320">
    <property type="entry name" value="RETINOL DEHYDROGENASE"/>
    <property type="match status" value="1"/>
</dbReference>
<keyword evidence="2" id="KW-0560">Oxidoreductase</keyword>
<dbReference type="EMBL" id="RZNC01000001">
    <property type="protein sequence ID" value="RWZ67767.1"/>
    <property type="molecule type" value="Genomic_DNA"/>
</dbReference>
<dbReference type="OrthoDB" id="3237043at2"/>
<dbReference type="GO" id="GO:0016491">
    <property type="term" value="F:oxidoreductase activity"/>
    <property type="evidence" value="ECO:0007669"/>
    <property type="project" value="UniProtKB-KW"/>
</dbReference>
<evidence type="ECO:0000256" key="3">
    <source>
        <dbReference type="RuleBase" id="RU000363"/>
    </source>
</evidence>
<dbReference type="PANTHER" id="PTHR24320:SF148">
    <property type="entry name" value="NAD(P)-BINDING ROSSMANN-FOLD SUPERFAMILY PROTEIN"/>
    <property type="match status" value="1"/>
</dbReference>
<comment type="caution">
    <text evidence="4">The sequence shown here is derived from an EMBL/GenBank/DDBJ whole genome shotgun (WGS) entry which is preliminary data.</text>
</comment>
<gene>
    <name evidence="4" type="ORF">ELQ92_00365</name>
</gene>
<comment type="similarity">
    <text evidence="1 3">Belongs to the short-chain dehydrogenases/reductases (SDR) family.</text>
</comment>
<proteinExistence type="inferred from homology"/>
<dbReference type="Proteomes" id="UP000288603">
    <property type="component" value="Unassembled WGS sequence"/>
</dbReference>
<keyword evidence="5" id="KW-1185">Reference proteome</keyword>
<evidence type="ECO:0000256" key="2">
    <source>
        <dbReference type="ARBA" id="ARBA00023002"/>
    </source>
</evidence>
<accession>A0A3S4AUN2</accession>
<reference evidence="4 5" key="1">
    <citation type="submission" date="2018-12" db="EMBL/GenBank/DDBJ databases">
        <authorList>
            <person name="Li F."/>
        </authorList>
    </citation>
    <scope>NUCLEOTIDE SEQUENCE [LARGE SCALE GENOMIC DNA]</scope>
    <source>
        <strain evidence="4 5">8H24J-4-2</strain>
    </source>
</reference>
<dbReference type="RefSeq" id="WP_128496897.1">
    <property type="nucleotide sequence ID" value="NZ_RZNC01000001.1"/>
</dbReference>
<organism evidence="4 5">
    <name type="scientific">Labedella populi</name>
    <dbReference type="NCBI Taxonomy" id="2498850"/>
    <lineage>
        <taxon>Bacteria</taxon>
        <taxon>Bacillati</taxon>
        <taxon>Actinomycetota</taxon>
        <taxon>Actinomycetes</taxon>
        <taxon>Micrococcales</taxon>
        <taxon>Microbacteriaceae</taxon>
        <taxon>Labedella</taxon>
    </lineage>
</organism>
<evidence type="ECO:0000256" key="1">
    <source>
        <dbReference type="ARBA" id="ARBA00006484"/>
    </source>
</evidence>
<sequence length="275" mass="29013">MNAQWETVVLTGATSGIGEATALRLATMTTTLIILGVEPREDAAGVIQRVRDAGAANVHYIAADFTHLRQVVEAVHHIQSLVTSIDLLINDAGVPGAPVRIITSDGFERTLQVNALAPALFTRLLVPTLAEGARIVNVGSSAHRIEQFDFDNIDLEHDYRPIAAYARAKLAMVTWSSLLAEEEAATNTTVVALCPGLNDTPLSAAMTGGTGGPPSHGAARVLFAASADVPSGSYLESDRVVSPSAEVLDAINRKHLTRLYGQRLAPFAACAGTNR</sequence>
<dbReference type="InterPro" id="IPR036291">
    <property type="entry name" value="NAD(P)-bd_dom_sf"/>
</dbReference>
<dbReference type="AlphaFoldDB" id="A0A3S4AUN2"/>
<dbReference type="Pfam" id="PF00106">
    <property type="entry name" value="adh_short"/>
    <property type="match status" value="1"/>
</dbReference>
<name>A0A3S4AUN2_9MICO</name>
<dbReference type="InterPro" id="IPR002347">
    <property type="entry name" value="SDR_fam"/>
</dbReference>
<evidence type="ECO:0000313" key="5">
    <source>
        <dbReference type="Proteomes" id="UP000288603"/>
    </source>
</evidence>
<evidence type="ECO:0000313" key="4">
    <source>
        <dbReference type="EMBL" id="RWZ67767.1"/>
    </source>
</evidence>